<dbReference type="AlphaFoldDB" id="A0AAX2AEB8"/>
<name>A0AAX2AEB8_9BACT</name>
<sequence>MGKIIDINALLHNLGAKNIDDLEKVINISAPSMVEYLIRQLSDDKKYTSDLNLSNVEKTINIGEIDIHFDYEKNCHIIDNYKKDDTLNLDF</sequence>
<dbReference type="RefSeq" id="WP_114843218.1">
    <property type="nucleotide sequence ID" value="NZ_CP031220.1"/>
</dbReference>
<comment type="caution">
    <text evidence="1">The sequence shown here is derived from an EMBL/GenBank/DDBJ whole genome shotgun (WGS) entry which is preliminary data.</text>
</comment>
<reference evidence="1 2" key="1">
    <citation type="submission" date="2017-09" db="EMBL/GenBank/DDBJ databases">
        <title>Genomics of the genus Arcobacter.</title>
        <authorList>
            <person name="Perez-Cataluna A."/>
            <person name="Figueras M.J."/>
            <person name="Salas-Masso N."/>
        </authorList>
    </citation>
    <scope>NUCLEOTIDE SEQUENCE [LARGE SCALE GENOMIC DNA]</scope>
    <source>
        <strain evidence="1 2">CECT 7386</strain>
    </source>
</reference>
<evidence type="ECO:0000313" key="2">
    <source>
        <dbReference type="Proteomes" id="UP000290092"/>
    </source>
</evidence>
<protein>
    <submittedName>
        <fullName evidence="1">Uncharacterized protein</fullName>
    </submittedName>
</protein>
<dbReference type="EMBL" id="NXID01000046">
    <property type="protein sequence ID" value="RXK14975.1"/>
    <property type="molecule type" value="Genomic_DNA"/>
</dbReference>
<gene>
    <name evidence="1" type="ORF">CP985_10920</name>
</gene>
<accession>A0AAX2AEB8</accession>
<dbReference type="Proteomes" id="UP000290092">
    <property type="component" value="Unassembled WGS sequence"/>
</dbReference>
<proteinExistence type="predicted"/>
<organism evidence="1 2">
    <name type="scientific">Malaciobacter mytili LMG 24559</name>
    <dbReference type="NCBI Taxonomy" id="1032238"/>
    <lineage>
        <taxon>Bacteria</taxon>
        <taxon>Pseudomonadati</taxon>
        <taxon>Campylobacterota</taxon>
        <taxon>Epsilonproteobacteria</taxon>
        <taxon>Campylobacterales</taxon>
        <taxon>Arcobacteraceae</taxon>
        <taxon>Malaciobacter</taxon>
    </lineage>
</organism>
<evidence type="ECO:0000313" key="1">
    <source>
        <dbReference type="EMBL" id="RXK14975.1"/>
    </source>
</evidence>
<keyword evidence="2" id="KW-1185">Reference proteome</keyword>
<dbReference type="KEGG" id="amyt:AMYT_a0009"/>